<sequence>MSILIKLQLHYREIRLRDAIFSLKYLYPKIPLPRLSTPPSCNGTIPRGYPIAKKSPSEFTYILIRGNGASASFSNSCTNSQVIKFNNYPVLGAAHKYSFYRGARGALGALYFWRADPCPAFKSCCHLEEDKY</sequence>
<dbReference type="Proteomes" id="UP001054945">
    <property type="component" value="Unassembled WGS sequence"/>
</dbReference>
<comment type="caution">
    <text evidence="1">The sequence shown here is derived from an EMBL/GenBank/DDBJ whole genome shotgun (WGS) entry which is preliminary data.</text>
</comment>
<keyword evidence="2" id="KW-1185">Reference proteome</keyword>
<proteinExistence type="predicted"/>
<dbReference type="EMBL" id="BPLR01010791">
    <property type="protein sequence ID" value="GIY41997.1"/>
    <property type="molecule type" value="Genomic_DNA"/>
</dbReference>
<gene>
    <name evidence="1" type="ORF">CEXT_392881</name>
</gene>
<name>A0AAV4TB21_CAEEX</name>
<evidence type="ECO:0000313" key="1">
    <source>
        <dbReference type="EMBL" id="GIY41997.1"/>
    </source>
</evidence>
<accession>A0AAV4TB21</accession>
<evidence type="ECO:0000313" key="2">
    <source>
        <dbReference type="Proteomes" id="UP001054945"/>
    </source>
</evidence>
<protein>
    <submittedName>
        <fullName evidence="1">Uncharacterized protein</fullName>
    </submittedName>
</protein>
<organism evidence="1 2">
    <name type="scientific">Caerostris extrusa</name>
    <name type="common">Bark spider</name>
    <name type="synonym">Caerostris bankana</name>
    <dbReference type="NCBI Taxonomy" id="172846"/>
    <lineage>
        <taxon>Eukaryota</taxon>
        <taxon>Metazoa</taxon>
        <taxon>Ecdysozoa</taxon>
        <taxon>Arthropoda</taxon>
        <taxon>Chelicerata</taxon>
        <taxon>Arachnida</taxon>
        <taxon>Araneae</taxon>
        <taxon>Araneomorphae</taxon>
        <taxon>Entelegynae</taxon>
        <taxon>Araneoidea</taxon>
        <taxon>Araneidae</taxon>
        <taxon>Caerostris</taxon>
    </lineage>
</organism>
<dbReference type="AlphaFoldDB" id="A0AAV4TB21"/>
<reference evidence="1 2" key="1">
    <citation type="submission" date="2021-06" db="EMBL/GenBank/DDBJ databases">
        <title>Caerostris extrusa draft genome.</title>
        <authorList>
            <person name="Kono N."/>
            <person name="Arakawa K."/>
        </authorList>
    </citation>
    <scope>NUCLEOTIDE SEQUENCE [LARGE SCALE GENOMIC DNA]</scope>
</reference>